<dbReference type="InterPro" id="IPR004089">
    <property type="entry name" value="MCPsignal_dom"/>
</dbReference>
<evidence type="ECO:0000313" key="10">
    <source>
        <dbReference type="Proteomes" id="UP000651977"/>
    </source>
</evidence>
<keyword evidence="6" id="KW-0472">Membrane</keyword>
<evidence type="ECO:0000256" key="2">
    <source>
        <dbReference type="ARBA" id="ARBA00023224"/>
    </source>
</evidence>
<dbReference type="SMART" id="SM00304">
    <property type="entry name" value="HAMP"/>
    <property type="match status" value="1"/>
</dbReference>
<dbReference type="InterPro" id="IPR003660">
    <property type="entry name" value="HAMP_dom"/>
</dbReference>
<dbReference type="PANTHER" id="PTHR32089:SF112">
    <property type="entry name" value="LYSOZYME-LIKE PROTEIN-RELATED"/>
    <property type="match status" value="1"/>
</dbReference>
<feature type="domain" description="Methyl-accepting transducer" evidence="7">
    <location>
        <begin position="249"/>
        <end position="485"/>
    </location>
</feature>
<sequence>MVIVGLSLLAITLTYTYQHEKTLVEEMAKQQIKVMSESYFEGLNTLMLSGAMANKKLLHDKMLKQDNILDINLLPSAPIQAMFRPNSPAANLSPDQQQAFSGDTVYRYKQQQNQAALQVLTPIIMSDDHNGVNCLTCHVTSKNGDVAAIIDVSFSLNKANAMIHRALINQASLLFAVFFVGMLMLALIFRGAVAKRLSRLRKHLNQAADNADLSIDFSDPYNDEIGALYRSLNSLISSFKTSLSQLTQSSSDLYNTAERVKDVASSTEHSVSQLKSGTASVATTMLQIEASSNEVKKNAQFTTERTQNADKQVKSGADKAQQTLNYMQALVNIVDQANSNLQELGERSEKVNVMVESISAIAEQTNLLALNAAIEAARTGEQGRGFAVVADEVRSLATRTHQSTDEIKAINEQLNQQKNRMIDTMKQAGEAVHQSSNNIDELWSILQQIAQQSEEITELNSQMALASEQQNEAVVEVNAHITNIQSIAETTARDASEDNIISERVVALATELKNMVNSYKL</sequence>
<evidence type="ECO:0000256" key="3">
    <source>
        <dbReference type="ARBA" id="ARBA00029447"/>
    </source>
</evidence>
<keyword evidence="2 4" id="KW-0807">Transducer</keyword>
<comment type="similarity">
    <text evidence="3">Belongs to the methyl-accepting chemotaxis (MCP) protein family.</text>
</comment>
<dbReference type="Pfam" id="PF00672">
    <property type="entry name" value="HAMP"/>
    <property type="match status" value="1"/>
</dbReference>
<evidence type="ECO:0000256" key="1">
    <source>
        <dbReference type="ARBA" id="ARBA00004370"/>
    </source>
</evidence>
<dbReference type="Gene3D" id="3.30.450.290">
    <property type="match status" value="1"/>
</dbReference>
<keyword evidence="6" id="KW-1133">Transmembrane helix</keyword>
<evidence type="ECO:0000256" key="4">
    <source>
        <dbReference type="PROSITE-ProRule" id="PRU00284"/>
    </source>
</evidence>
<evidence type="ECO:0000256" key="5">
    <source>
        <dbReference type="SAM" id="Coils"/>
    </source>
</evidence>
<dbReference type="CDD" id="cd11386">
    <property type="entry name" value="MCP_signal"/>
    <property type="match status" value="1"/>
</dbReference>
<feature type="domain" description="HAMP" evidence="8">
    <location>
        <begin position="191"/>
        <end position="244"/>
    </location>
</feature>
<dbReference type="PROSITE" id="PS50885">
    <property type="entry name" value="HAMP"/>
    <property type="match status" value="1"/>
</dbReference>
<organism evidence="9 10">
    <name type="scientific">Agarivorans gilvus</name>
    <dbReference type="NCBI Taxonomy" id="680279"/>
    <lineage>
        <taxon>Bacteria</taxon>
        <taxon>Pseudomonadati</taxon>
        <taxon>Pseudomonadota</taxon>
        <taxon>Gammaproteobacteria</taxon>
        <taxon>Alteromonadales</taxon>
        <taxon>Alteromonadaceae</taxon>
        <taxon>Agarivorans</taxon>
    </lineage>
</organism>
<feature type="transmembrane region" description="Helical" evidence="6">
    <location>
        <begin position="173"/>
        <end position="193"/>
    </location>
</feature>
<dbReference type="EMBL" id="BMDY01000002">
    <property type="protein sequence ID" value="GGA94031.1"/>
    <property type="molecule type" value="Genomic_DNA"/>
</dbReference>
<comment type="caution">
    <text evidence="9">The sequence shown here is derived from an EMBL/GenBank/DDBJ whole genome shotgun (WGS) entry which is preliminary data.</text>
</comment>
<protein>
    <submittedName>
        <fullName evidence="9">Methyl-accepting chemotaxis protein</fullName>
    </submittedName>
</protein>
<proteinExistence type="inferred from homology"/>
<evidence type="ECO:0000313" key="9">
    <source>
        <dbReference type="EMBL" id="GGA94031.1"/>
    </source>
</evidence>
<evidence type="ECO:0000256" key="6">
    <source>
        <dbReference type="SAM" id="Phobius"/>
    </source>
</evidence>
<dbReference type="Pfam" id="PF00015">
    <property type="entry name" value="MCPsignal"/>
    <property type="match status" value="1"/>
</dbReference>
<evidence type="ECO:0000259" key="8">
    <source>
        <dbReference type="PROSITE" id="PS50885"/>
    </source>
</evidence>
<feature type="coiled-coil region" evidence="5">
    <location>
        <begin position="400"/>
        <end position="469"/>
    </location>
</feature>
<reference evidence="10" key="1">
    <citation type="journal article" date="2019" name="Int. J. Syst. Evol. Microbiol.">
        <title>The Global Catalogue of Microorganisms (GCM) 10K type strain sequencing project: providing services to taxonomists for standard genome sequencing and annotation.</title>
        <authorList>
            <consortium name="The Broad Institute Genomics Platform"/>
            <consortium name="The Broad Institute Genome Sequencing Center for Infectious Disease"/>
            <person name="Wu L."/>
            <person name="Ma J."/>
        </authorList>
    </citation>
    <scope>NUCLEOTIDE SEQUENCE [LARGE SCALE GENOMIC DNA]</scope>
    <source>
        <strain evidence="10">CGMCC 1.10131</strain>
    </source>
</reference>
<name>A0ABQ1HVV0_9ALTE</name>
<dbReference type="Proteomes" id="UP000651977">
    <property type="component" value="Unassembled WGS sequence"/>
</dbReference>
<comment type="subcellular location">
    <subcellularLocation>
        <location evidence="1">Membrane</location>
    </subcellularLocation>
</comment>
<dbReference type="Gene3D" id="1.10.287.950">
    <property type="entry name" value="Methyl-accepting chemotaxis protein"/>
    <property type="match status" value="1"/>
</dbReference>
<accession>A0ABQ1HVV0</accession>
<keyword evidence="6" id="KW-0812">Transmembrane</keyword>
<dbReference type="PROSITE" id="PS50111">
    <property type="entry name" value="CHEMOTAXIS_TRANSDUC_2"/>
    <property type="match status" value="1"/>
</dbReference>
<keyword evidence="5" id="KW-0175">Coiled coil</keyword>
<dbReference type="PANTHER" id="PTHR32089">
    <property type="entry name" value="METHYL-ACCEPTING CHEMOTAXIS PROTEIN MCPB"/>
    <property type="match status" value="1"/>
</dbReference>
<gene>
    <name evidence="9" type="ORF">GCM10007414_03380</name>
</gene>
<keyword evidence="10" id="KW-1185">Reference proteome</keyword>
<evidence type="ECO:0000259" key="7">
    <source>
        <dbReference type="PROSITE" id="PS50111"/>
    </source>
</evidence>
<dbReference type="SUPFAM" id="SSF58104">
    <property type="entry name" value="Methyl-accepting chemotaxis protein (MCP) signaling domain"/>
    <property type="match status" value="1"/>
</dbReference>
<dbReference type="SMART" id="SM00283">
    <property type="entry name" value="MA"/>
    <property type="match status" value="1"/>
</dbReference>